<dbReference type="Gene3D" id="2.40.100.10">
    <property type="entry name" value="Cyclophilin-like"/>
    <property type="match status" value="1"/>
</dbReference>
<evidence type="ECO:0000256" key="2">
    <source>
        <dbReference type="ARBA" id="ARBA00023110"/>
    </source>
</evidence>
<accession>A0A6L8MMZ7</accession>
<keyword evidence="4" id="KW-0732">Signal</keyword>
<organism evidence="7 9">
    <name type="scientific">Duganella lactea</name>
    <dbReference type="NCBI Taxonomy" id="2692173"/>
    <lineage>
        <taxon>Bacteria</taxon>
        <taxon>Pseudomonadati</taxon>
        <taxon>Pseudomonadota</taxon>
        <taxon>Betaproteobacteria</taxon>
        <taxon>Burkholderiales</taxon>
        <taxon>Oxalobacteraceae</taxon>
        <taxon>Telluria group</taxon>
        <taxon>Duganella</taxon>
    </lineage>
</organism>
<evidence type="ECO:0000313" key="8">
    <source>
        <dbReference type="Proteomes" id="UP000449678"/>
    </source>
</evidence>
<dbReference type="AlphaFoldDB" id="A0A6L8MMZ7"/>
<keyword evidence="3 7" id="KW-0413">Isomerase</keyword>
<sequence length="310" mass="33575">MALSRTFRVLSLPALAFGLQLASALAHAADLPPRPSAGDIVKTSKPTDWRPTDPANTLYMDLPTGRVVIELAPDFAPQNIANIKTLVKEHYFDGLSINRSQDNYVAQWGDPNAETKPKSLGSAKAKVAGEFSVPMSNDKHFVPQKDADGYAPQIGHSNGFPVGRDPKAGTTWLAHCYGAVGVGRDNDTDSGTGAELYAVTGHAPRHLDRNITVVGRVIAGMPLLTVLPRGSEALGFYGPNEARMPIVSVRLEADVPEAERSHLEVMRSDAPIYQQVLEAQRNRGGPWNKYAANYLELCNATMPVRERGKL</sequence>
<dbReference type="Proteomes" id="UP000474565">
    <property type="component" value="Unassembled WGS sequence"/>
</dbReference>
<dbReference type="Pfam" id="PF00160">
    <property type="entry name" value="Pro_isomerase"/>
    <property type="match status" value="1"/>
</dbReference>
<name>A0A6L8MMZ7_9BURK</name>
<feature type="signal peptide" evidence="4">
    <location>
        <begin position="1"/>
        <end position="28"/>
    </location>
</feature>
<dbReference type="GO" id="GO:0003755">
    <property type="term" value="F:peptidyl-prolyl cis-trans isomerase activity"/>
    <property type="evidence" value="ECO:0007669"/>
    <property type="project" value="UniProtKB-KW"/>
</dbReference>
<dbReference type="PROSITE" id="PS50072">
    <property type="entry name" value="CSA_PPIASE_2"/>
    <property type="match status" value="1"/>
</dbReference>
<evidence type="ECO:0000313" key="9">
    <source>
        <dbReference type="Proteomes" id="UP000474565"/>
    </source>
</evidence>
<evidence type="ECO:0000256" key="4">
    <source>
        <dbReference type="SAM" id="SignalP"/>
    </source>
</evidence>
<dbReference type="Proteomes" id="UP000449678">
    <property type="component" value="Unassembled WGS sequence"/>
</dbReference>
<dbReference type="PANTHER" id="PTHR43246">
    <property type="entry name" value="PEPTIDYL-PROLYL CIS-TRANS ISOMERASE CYP38, CHLOROPLASTIC"/>
    <property type="match status" value="1"/>
</dbReference>
<gene>
    <name evidence="6" type="ORF">GTP38_21035</name>
    <name evidence="7" type="ORF">GTP44_14780</name>
</gene>
<feature type="domain" description="PPIase cyclophilin-type" evidence="5">
    <location>
        <begin position="63"/>
        <end position="251"/>
    </location>
</feature>
<dbReference type="EC" id="5.2.1.8" evidence="1"/>
<evidence type="ECO:0000313" key="7">
    <source>
        <dbReference type="EMBL" id="MYM83216.1"/>
    </source>
</evidence>
<protein>
    <recommendedName>
        <fullName evidence="1">peptidylprolyl isomerase</fullName>
        <ecNumber evidence="1">5.2.1.8</ecNumber>
    </recommendedName>
</protein>
<dbReference type="EMBL" id="WWCP01000016">
    <property type="protein sequence ID" value="MYM83216.1"/>
    <property type="molecule type" value="Genomic_DNA"/>
</dbReference>
<keyword evidence="2" id="KW-0697">Rotamase</keyword>
<reference evidence="8 9" key="1">
    <citation type="submission" date="2019-12" db="EMBL/GenBank/DDBJ databases">
        <title>Novel species isolated from a subtropical stream in China.</title>
        <authorList>
            <person name="Lu H."/>
        </authorList>
    </citation>
    <scope>NUCLEOTIDE SEQUENCE [LARGE SCALE GENOMIC DNA]</scope>
    <source>
        <strain evidence="7 9">FT50W</strain>
        <strain evidence="6 8">FT94W</strain>
    </source>
</reference>
<comment type="caution">
    <text evidence="7">The sequence shown here is derived from an EMBL/GenBank/DDBJ whole genome shotgun (WGS) entry which is preliminary data.</text>
</comment>
<dbReference type="EMBL" id="WWCO01000018">
    <property type="protein sequence ID" value="MYM36820.1"/>
    <property type="molecule type" value="Genomic_DNA"/>
</dbReference>
<dbReference type="SUPFAM" id="SSF50891">
    <property type="entry name" value="Cyclophilin-like"/>
    <property type="match status" value="1"/>
</dbReference>
<dbReference type="InterPro" id="IPR044665">
    <property type="entry name" value="E_coli_cyclophilin_A-like"/>
</dbReference>
<dbReference type="InterPro" id="IPR029000">
    <property type="entry name" value="Cyclophilin-like_dom_sf"/>
</dbReference>
<evidence type="ECO:0000313" key="6">
    <source>
        <dbReference type="EMBL" id="MYM36820.1"/>
    </source>
</evidence>
<proteinExistence type="predicted"/>
<keyword evidence="8" id="KW-1185">Reference proteome</keyword>
<feature type="chain" id="PRO_5026875588" description="peptidylprolyl isomerase" evidence="4">
    <location>
        <begin position="29"/>
        <end position="310"/>
    </location>
</feature>
<evidence type="ECO:0000256" key="3">
    <source>
        <dbReference type="ARBA" id="ARBA00023235"/>
    </source>
</evidence>
<evidence type="ECO:0000259" key="5">
    <source>
        <dbReference type="PROSITE" id="PS50072"/>
    </source>
</evidence>
<evidence type="ECO:0000256" key="1">
    <source>
        <dbReference type="ARBA" id="ARBA00013194"/>
    </source>
</evidence>
<dbReference type="InterPro" id="IPR002130">
    <property type="entry name" value="Cyclophilin-type_PPIase_dom"/>
</dbReference>
<dbReference type="RefSeq" id="WP_160992171.1">
    <property type="nucleotide sequence ID" value="NZ_WWCO01000018.1"/>
</dbReference>